<dbReference type="PANTHER" id="PTHR44103:SF1">
    <property type="entry name" value="PROPROTEIN CONVERTASE P"/>
    <property type="match status" value="1"/>
</dbReference>
<dbReference type="InterPro" id="IPR023346">
    <property type="entry name" value="Lysozyme-like_dom_sf"/>
</dbReference>
<evidence type="ECO:0000256" key="1">
    <source>
        <dbReference type="ARBA" id="ARBA00010830"/>
    </source>
</evidence>
<dbReference type="eggNOG" id="COG1388">
    <property type="taxonomic scope" value="Bacteria"/>
</dbReference>
<geneLocation type="plasmid" evidence="6 7">
    <name>pSCL4</name>
</geneLocation>
<dbReference type="SUPFAM" id="SSF69318">
    <property type="entry name" value="Integrin alpha N-terminal domain"/>
    <property type="match status" value="1"/>
</dbReference>
<dbReference type="Proteomes" id="UP000002357">
    <property type="component" value="Plasmid pSCL4"/>
</dbReference>
<evidence type="ECO:0000256" key="2">
    <source>
        <dbReference type="ARBA" id="ARBA00022729"/>
    </source>
</evidence>
<feature type="signal peptide" evidence="4">
    <location>
        <begin position="1"/>
        <end position="30"/>
    </location>
</feature>
<evidence type="ECO:0000256" key="4">
    <source>
        <dbReference type="SAM" id="SignalP"/>
    </source>
</evidence>
<accession>D5SMA7</accession>
<dbReference type="RefSeq" id="WP_003963769.1">
    <property type="nucleotide sequence ID" value="NZ_CM000914.1"/>
</dbReference>
<comment type="similarity">
    <text evidence="1">Belongs to the transglycosylase family. Rpf subfamily.</text>
</comment>
<keyword evidence="3" id="KW-0378">Hydrolase</keyword>
<protein>
    <submittedName>
        <fullName evidence="6">Secreted protein</fullName>
    </submittedName>
</protein>
<evidence type="ECO:0000259" key="5">
    <source>
        <dbReference type="Pfam" id="PF06737"/>
    </source>
</evidence>
<sequence length="388" mass="40102">MPRHLSLTLPRARKAAGVLAAAALAASALAGGSASAASLATWDKLAECESGGNWSINTGNGYYGGIQFSLSTWQSMGGTQYAAYPHQATREEQITVGEKLLDAAGEGQWPHCGPRVGLGSDPADPFPTTPPMAAGMSPIVGVGDINRTGVADFVARGSDGRLYSYMGKGDGTFTGRTDLGGGWNQYDMVIGVGDINKTGVPDLLARGTDGRLYSYMGKGDGTFTGRTDLGGGWNKYNLIVGAGDINSTGVADLIARDANGDLWAHMGVGDGTFTGPTKIGHGWNQYDTIVGVGDINKTGVPDLLARNKATGHLYSYMGIGDGTLSGRTDLGAGWDQYTAITGPGDINSTGVADLIARDGSGDLYTYMGIGDGKFTGRTKAGHGYNIYS</sequence>
<dbReference type="InterPro" id="IPR013517">
    <property type="entry name" value="FG-GAP"/>
</dbReference>
<dbReference type="Pfam" id="PF06737">
    <property type="entry name" value="Transglycosylas"/>
    <property type="match status" value="1"/>
</dbReference>
<dbReference type="OrthoDB" id="9815928at2"/>
<evidence type="ECO:0000313" key="6">
    <source>
        <dbReference type="EMBL" id="EFG05050.2"/>
    </source>
</evidence>
<feature type="chain" id="PRO_5039250537" evidence="4">
    <location>
        <begin position="31"/>
        <end position="388"/>
    </location>
</feature>
<dbReference type="Pfam" id="PF13517">
    <property type="entry name" value="FG-GAP_3"/>
    <property type="match status" value="2"/>
</dbReference>
<proteinExistence type="inferred from homology"/>
<dbReference type="Gene3D" id="2.115.10.10">
    <property type="entry name" value="Tachylectin 2"/>
    <property type="match status" value="1"/>
</dbReference>
<dbReference type="InterPro" id="IPR010618">
    <property type="entry name" value="RPF"/>
</dbReference>
<keyword evidence="7" id="KW-1185">Reference proteome</keyword>
<gene>
    <name evidence="6" type="ORF">SCLAV_p1569</name>
</gene>
<evidence type="ECO:0000313" key="7">
    <source>
        <dbReference type="Proteomes" id="UP000002357"/>
    </source>
</evidence>
<evidence type="ECO:0000256" key="3">
    <source>
        <dbReference type="ARBA" id="ARBA00022801"/>
    </source>
</evidence>
<dbReference type="GeneID" id="93734591"/>
<keyword evidence="6" id="KW-0614">Plasmid</keyword>
<dbReference type="InterPro" id="IPR028994">
    <property type="entry name" value="Integrin_alpha_N"/>
</dbReference>
<dbReference type="Gene3D" id="1.10.530.10">
    <property type="match status" value="1"/>
</dbReference>
<feature type="domain" description="Resuscitation-promoting factor core lysozyme-like" evidence="5">
    <location>
        <begin position="37"/>
        <end position="112"/>
    </location>
</feature>
<keyword evidence="2 4" id="KW-0732">Signal</keyword>
<reference evidence="6 7" key="1">
    <citation type="journal article" date="2010" name="Genome Biol. Evol.">
        <title>The sequence of a 1.8-mb bacterial linear plasmid reveals a rich evolutionary reservoir of secondary metabolic pathways.</title>
        <authorList>
            <person name="Medema M.H."/>
            <person name="Trefzer A."/>
            <person name="Kovalchuk A."/>
            <person name="van den Berg M."/>
            <person name="Mueller U."/>
            <person name="Heijne W."/>
            <person name="Wu L."/>
            <person name="Alam M.T."/>
            <person name="Ronning C.M."/>
            <person name="Nierman W.C."/>
            <person name="Bovenberg R.A.L."/>
            <person name="Breitling R."/>
            <person name="Takano E."/>
        </authorList>
    </citation>
    <scope>NUCLEOTIDE SEQUENCE [LARGE SCALE GENOMIC DNA]</scope>
    <source>
        <strain evidence="7">ATCC 27064 / DSM 738 / JCM 4710 / NBRC 13307 / NCIMB 12785 / NRRL 3585 / VKM Ac-602</strain>
        <plasmid evidence="6">pSCL4</plasmid>
    </source>
</reference>
<dbReference type="eggNOG" id="COG2385">
    <property type="taxonomic scope" value="Bacteria"/>
</dbReference>
<dbReference type="CDD" id="cd13925">
    <property type="entry name" value="RPF"/>
    <property type="match status" value="1"/>
</dbReference>
<dbReference type="SUPFAM" id="SSF53955">
    <property type="entry name" value="Lysozyme-like"/>
    <property type="match status" value="1"/>
</dbReference>
<dbReference type="PANTHER" id="PTHR44103">
    <property type="entry name" value="PROPROTEIN CONVERTASE P"/>
    <property type="match status" value="1"/>
</dbReference>
<organism evidence="6 7">
    <name type="scientific">Streptomyces clavuligerus</name>
    <dbReference type="NCBI Taxonomy" id="1901"/>
    <lineage>
        <taxon>Bacteria</taxon>
        <taxon>Bacillati</taxon>
        <taxon>Actinomycetota</taxon>
        <taxon>Actinomycetes</taxon>
        <taxon>Kitasatosporales</taxon>
        <taxon>Streptomycetaceae</taxon>
        <taxon>Streptomyces</taxon>
    </lineage>
</organism>
<dbReference type="GO" id="GO:0016787">
    <property type="term" value="F:hydrolase activity"/>
    <property type="evidence" value="ECO:0007669"/>
    <property type="project" value="UniProtKB-KW"/>
</dbReference>
<dbReference type="AlphaFoldDB" id="D5SMA7"/>
<dbReference type="EMBL" id="CM000914">
    <property type="protein sequence ID" value="EFG05050.2"/>
    <property type="molecule type" value="Genomic_DNA"/>
</dbReference>
<name>D5SMA7_STRCL</name>